<comment type="caution">
    <text evidence="2">The sequence shown here is derived from an EMBL/GenBank/DDBJ whole genome shotgun (WGS) entry which is preliminary data.</text>
</comment>
<dbReference type="OrthoDB" id="3979781at2759"/>
<evidence type="ECO:0000313" key="2">
    <source>
        <dbReference type="EMBL" id="PRT55899.1"/>
    </source>
</evidence>
<dbReference type="AlphaFoldDB" id="A0A2T0FLP2"/>
<keyword evidence="1" id="KW-1133">Transmembrane helix</keyword>
<organism evidence="2 3">
    <name type="scientific">Wickerhamiella sorbophila</name>
    <dbReference type="NCBI Taxonomy" id="45607"/>
    <lineage>
        <taxon>Eukaryota</taxon>
        <taxon>Fungi</taxon>
        <taxon>Dikarya</taxon>
        <taxon>Ascomycota</taxon>
        <taxon>Saccharomycotina</taxon>
        <taxon>Dipodascomycetes</taxon>
        <taxon>Dipodascales</taxon>
        <taxon>Trichomonascaceae</taxon>
        <taxon>Wickerhamiella</taxon>
    </lineage>
</organism>
<name>A0A2T0FLP2_9ASCO</name>
<keyword evidence="3" id="KW-1185">Reference proteome</keyword>
<dbReference type="GeneID" id="36517267"/>
<evidence type="ECO:0000256" key="1">
    <source>
        <dbReference type="SAM" id="Phobius"/>
    </source>
</evidence>
<protein>
    <submittedName>
        <fullName evidence="2">Uncharacterized protein</fullName>
    </submittedName>
</protein>
<reference evidence="2 3" key="1">
    <citation type="submission" date="2017-04" db="EMBL/GenBank/DDBJ databases">
        <title>Genome sequencing of [Candida] sorbophila.</title>
        <authorList>
            <person name="Ahn J.O."/>
        </authorList>
    </citation>
    <scope>NUCLEOTIDE SEQUENCE [LARGE SCALE GENOMIC DNA]</scope>
    <source>
        <strain evidence="2 3">DS02</strain>
    </source>
</reference>
<gene>
    <name evidence="2" type="ORF">B9G98_03519</name>
</gene>
<dbReference type="RefSeq" id="XP_024665844.1">
    <property type="nucleotide sequence ID" value="XM_024810076.1"/>
</dbReference>
<keyword evidence="1" id="KW-0812">Transmembrane</keyword>
<keyword evidence="1" id="KW-0472">Membrane</keyword>
<feature type="transmembrane region" description="Helical" evidence="1">
    <location>
        <begin position="46"/>
        <end position="79"/>
    </location>
</feature>
<evidence type="ECO:0000313" key="3">
    <source>
        <dbReference type="Proteomes" id="UP000238350"/>
    </source>
</evidence>
<proteinExistence type="predicted"/>
<sequence length="236" mass="26202">MAVGSHPLIRDFHFSAHCEFMGPYRVYEKPSRTAKIMSYVPQPIKVFGSIAMGAALTVFLAPALVIIFAPPLIMGWIYYRRRLNQLKRALNDQRWADMSSYNLTFEDASAGGSPIDSIPYPAKSRIYNAIQHNEQNLASSIGVPPDSIKYTGVESLYQDFKTSNSGLTETIQIQQFGILSPNGRRLGTVSLVVLGDPAARSKKMRIEINPARGKTVVLTDIDNDDDSNVIIDVKKH</sequence>
<dbReference type="Proteomes" id="UP000238350">
    <property type="component" value="Unassembled WGS sequence"/>
</dbReference>
<dbReference type="EMBL" id="NDIQ01000022">
    <property type="protein sequence ID" value="PRT55899.1"/>
    <property type="molecule type" value="Genomic_DNA"/>
</dbReference>
<accession>A0A2T0FLP2</accession>